<protein>
    <submittedName>
        <fullName evidence="1">Uncharacterized protein</fullName>
    </submittedName>
</protein>
<gene>
    <name evidence="1" type="ORF">EJA05_06580</name>
</gene>
<sequence length="422" mass="46874">MTKIYYVEQVFVPGGMPKHTYVNRAGRELEKRLQKVTRNLCKLVTLTGPTKSGKTVLTNKLFPRSAEECIWIDGGSIGKEDDFWHCIIDATDSYTNHEVSESEEDGSTINGDASLELSIPFISKGQGKLGASVTDKKTSAAKSSRSLSPRAAAIAALRATQKTLVIDDFHYLDRDFQGSVVRALKPLVFDGLPVVAIAIPHRRYDAVKVEKEMTLRVEPIPVPSWSKDELTEIPGIGFPLLNIEIAPSISERMANEAYGSPHLMQEFCSELSNQHGIEETLKTKLKINSLDDIIFKQIAEKTGKVIFEKLAKGPRQRSDRKPRPLTGGGTADIYKVVLLALAKLAPGMQKVEYEVLRSAIKEILVTEVPQAHEVSRVLEKMSEIASNDEASTPVIDWVKGDQELYITDPFFAFFLKWGTLED</sequence>
<dbReference type="Gene3D" id="3.40.50.300">
    <property type="entry name" value="P-loop containing nucleotide triphosphate hydrolases"/>
    <property type="match status" value="1"/>
</dbReference>
<dbReference type="InterPro" id="IPR027417">
    <property type="entry name" value="P-loop_NTPase"/>
</dbReference>
<evidence type="ECO:0000313" key="1">
    <source>
        <dbReference type="EMBL" id="AZL67425.1"/>
    </source>
</evidence>
<dbReference type="KEGG" id="pory:EJA05_06580"/>
<dbReference type="EMBL" id="CP034338">
    <property type="protein sequence ID" value="AZL67425.1"/>
    <property type="molecule type" value="Genomic_DNA"/>
</dbReference>
<dbReference type="Proteomes" id="UP000268230">
    <property type="component" value="Chromosome"/>
</dbReference>
<dbReference type="AlphaFoldDB" id="A0A3S8UGJ3"/>
<organism evidence="1 2">
    <name type="scientific">Pseudomonas entomophila</name>
    <dbReference type="NCBI Taxonomy" id="312306"/>
    <lineage>
        <taxon>Bacteria</taxon>
        <taxon>Pseudomonadati</taxon>
        <taxon>Pseudomonadota</taxon>
        <taxon>Gammaproteobacteria</taxon>
        <taxon>Pseudomonadales</taxon>
        <taxon>Pseudomonadaceae</taxon>
        <taxon>Pseudomonas</taxon>
    </lineage>
</organism>
<proteinExistence type="predicted"/>
<reference evidence="1 2" key="1">
    <citation type="submission" date="2018-12" db="EMBL/GenBank/DDBJ databases">
        <authorList>
            <person name="Li S."/>
            <person name="Yang R."/>
            <person name="Chen G."/>
            <person name="Zou L."/>
            <person name="Zhang C."/>
            <person name="Chen Y."/>
            <person name="Liu Z."/>
            <person name="Li Y."/>
            <person name="Yan Y."/>
            <person name="Huang M."/>
            <person name="Chen T."/>
        </authorList>
    </citation>
    <scope>NUCLEOTIDE SEQUENCE [LARGE SCALE GENOMIC DNA]</scope>
    <source>
        <strain evidence="1 2">1257</strain>
    </source>
</reference>
<name>A0A3S8UGJ3_9PSED</name>
<evidence type="ECO:0000313" key="2">
    <source>
        <dbReference type="Proteomes" id="UP000268230"/>
    </source>
</evidence>
<accession>A0A3S8UGJ3</accession>
<dbReference type="OrthoDB" id="2531964at2"/>
<dbReference type="SUPFAM" id="SSF52540">
    <property type="entry name" value="P-loop containing nucleoside triphosphate hydrolases"/>
    <property type="match status" value="1"/>
</dbReference>